<feature type="binding site" evidence="9">
    <location>
        <position position="84"/>
    </location>
    <ligand>
        <name>ATP</name>
        <dbReference type="ChEBI" id="CHEBI:30616"/>
    </ligand>
</feature>
<dbReference type="InterPro" id="IPR017441">
    <property type="entry name" value="Protein_kinase_ATP_BS"/>
</dbReference>
<dbReference type="PROSITE" id="PS00107">
    <property type="entry name" value="PROTEIN_KINASE_ATP"/>
    <property type="match status" value="1"/>
</dbReference>
<dbReference type="GO" id="GO:0000245">
    <property type="term" value="P:spliceosomal complex assembly"/>
    <property type="evidence" value="ECO:0007669"/>
    <property type="project" value="TreeGrafter"/>
</dbReference>
<name>A0A8K0SPS0_9HYPO</name>
<dbReference type="PROSITE" id="PS50011">
    <property type="entry name" value="PROTEIN_KINASE_DOM"/>
    <property type="match status" value="1"/>
</dbReference>
<dbReference type="SMART" id="SM00220">
    <property type="entry name" value="S_TKc"/>
    <property type="match status" value="1"/>
</dbReference>
<reference evidence="11" key="1">
    <citation type="journal article" date="2021" name="Nat. Commun.">
        <title>Genetic determinants of endophytism in the Arabidopsis root mycobiome.</title>
        <authorList>
            <person name="Mesny F."/>
            <person name="Miyauchi S."/>
            <person name="Thiergart T."/>
            <person name="Pickel B."/>
            <person name="Atanasova L."/>
            <person name="Karlsson M."/>
            <person name="Huettel B."/>
            <person name="Barry K.W."/>
            <person name="Haridas S."/>
            <person name="Chen C."/>
            <person name="Bauer D."/>
            <person name="Andreopoulos W."/>
            <person name="Pangilinan J."/>
            <person name="LaButti K."/>
            <person name="Riley R."/>
            <person name="Lipzen A."/>
            <person name="Clum A."/>
            <person name="Drula E."/>
            <person name="Henrissat B."/>
            <person name="Kohler A."/>
            <person name="Grigoriev I.V."/>
            <person name="Martin F.M."/>
            <person name="Hacquard S."/>
        </authorList>
    </citation>
    <scope>NUCLEOTIDE SEQUENCE</scope>
    <source>
        <strain evidence="11">MPI-CAGE-CH-0235</strain>
    </source>
</reference>
<dbReference type="Gene3D" id="1.10.510.10">
    <property type="entry name" value="Transferase(Phosphotransferase) domain 1"/>
    <property type="match status" value="1"/>
</dbReference>
<dbReference type="InterPro" id="IPR000719">
    <property type="entry name" value="Prot_kinase_dom"/>
</dbReference>
<dbReference type="GO" id="GO:0005524">
    <property type="term" value="F:ATP binding"/>
    <property type="evidence" value="ECO:0007669"/>
    <property type="project" value="UniProtKB-UniRule"/>
</dbReference>
<keyword evidence="2" id="KW-0723">Serine/threonine-protein kinase</keyword>
<accession>A0A8K0SPS0</accession>
<comment type="caution">
    <text evidence="11">The sequence shown here is derived from an EMBL/GenBank/DDBJ whole genome shotgun (WGS) entry which is preliminary data.</text>
</comment>
<evidence type="ECO:0000256" key="7">
    <source>
        <dbReference type="ARBA" id="ARBA00047899"/>
    </source>
</evidence>
<gene>
    <name evidence="11" type="ORF">B0I35DRAFT_452798</name>
</gene>
<comment type="catalytic activity">
    <reaction evidence="7">
        <text>L-threonyl-[protein] + ATP = O-phospho-L-threonyl-[protein] + ADP + H(+)</text>
        <dbReference type="Rhea" id="RHEA:46608"/>
        <dbReference type="Rhea" id="RHEA-COMP:11060"/>
        <dbReference type="Rhea" id="RHEA-COMP:11605"/>
        <dbReference type="ChEBI" id="CHEBI:15378"/>
        <dbReference type="ChEBI" id="CHEBI:30013"/>
        <dbReference type="ChEBI" id="CHEBI:30616"/>
        <dbReference type="ChEBI" id="CHEBI:61977"/>
        <dbReference type="ChEBI" id="CHEBI:456216"/>
        <dbReference type="EC" id="2.7.11.1"/>
    </reaction>
</comment>
<feature type="domain" description="Protein kinase" evidence="10">
    <location>
        <begin position="55"/>
        <end position="430"/>
    </location>
</feature>
<evidence type="ECO:0000256" key="5">
    <source>
        <dbReference type="ARBA" id="ARBA00022777"/>
    </source>
</evidence>
<dbReference type="PANTHER" id="PTHR47634">
    <property type="entry name" value="PROTEIN KINASE DOMAIN-CONTAINING PROTEIN-RELATED"/>
    <property type="match status" value="1"/>
</dbReference>
<keyword evidence="4 9" id="KW-0547">Nucleotide-binding</keyword>
<dbReference type="Gene3D" id="3.30.200.20">
    <property type="entry name" value="Phosphorylase Kinase, domain 1"/>
    <property type="match status" value="1"/>
</dbReference>
<keyword evidence="3" id="KW-0808">Transferase</keyword>
<dbReference type="CDD" id="cd05118">
    <property type="entry name" value="STKc_CMGC"/>
    <property type="match status" value="1"/>
</dbReference>
<evidence type="ECO:0000256" key="4">
    <source>
        <dbReference type="ARBA" id="ARBA00022741"/>
    </source>
</evidence>
<comment type="catalytic activity">
    <reaction evidence="8">
        <text>L-seryl-[protein] + ATP = O-phospho-L-seryl-[protein] + ADP + H(+)</text>
        <dbReference type="Rhea" id="RHEA:17989"/>
        <dbReference type="Rhea" id="RHEA-COMP:9863"/>
        <dbReference type="Rhea" id="RHEA-COMP:11604"/>
        <dbReference type="ChEBI" id="CHEBI:15378"/>
        <dbReference type="ChEBI" id="CHEBI:29999"/>
        <dbReference type="ChEBI" id="CHEBI:30616"/>
        <dbReference type="ChEBI" id="CHEBI:83421"/>
        <dbReference type="ChEBI" id="CHEBI:456216"/>
        <dbReference type="EC" id="2.7.11.1"/>
    </reaction>
</comment>
<evidence type="ECO:0000256" key="1">
    <source>
        <dbReference type="ARBA" id="ARBA00012513"/>
    </source>
</evidence>
<dbReference type="AlphaFoldDB" id="A0A8K0SPS0"/>
<keyword evidence="6 9" id="KW-0067">ATP-binding</keyword>
<evidence type="ECO:0000313" key="11">
    <source>
        <dbReference type="EMBL" id="KAH7311623.1"/>
    </source>
</evidence>
<dbReference type="GO" id="GO:0050684">
    <property type="term" value="P:regulation of mRNA processing"/>
    <property type="evidence" value="ECO:0007669"/>
    <property type="project" value="TreeGrafter"/>
</dbReference>
<dbReference type="SUPFAM" id="SSF56112">
    <property type="entry name" value="Protein kinase-like (PK-like)"/>
    <property type="match status" value="1"/>
</dbReference>
<organism evidence="11 12">
    <name type="scientific">Stachybotrys elegans</name>
    <dbReference type="NCBI Taxonomy" id="80388"/>
    <lineage>
        <taxon>Eukaryota</taxon>
        <taxon>Fungi</taxon>
        <taxon>Dikarya</taxon>
        <taxon>Ascomycota</taxon>
        <taxon>Pezizomycotina</taxon>
        <taxon>Sordariomycetes</taxon>
        <taxon>Hypocreomycetidae</taxon>
        <taxon>Hypocreales</taxon>
        <taxon>Stachybotryaceae</taxon>
        <taxon>Stachybotrys</taxon>
    </lineage>
</organism>
<evidence type="ECO:0000256" key="9">
    <source>
        <dbReference type="PROSITE-ProRule" id="PRU10141"/>
    </source>
</evidence>
<evidence type="ECO:0000259" key="10">
    <source>
        <dbReference type="PROSITE" id="PS50011"/>
    </source>
</evidence>
<dbReference type="PANTHER" id="PTHR47634:SF9">
    <property type="entry name" value="PROTEIN KINASE DOMAIN-CONTAINING PROTEIN-RELATED"/>
    <property type="match status" value="1"/>
</dbReference>
<dbReference type="InterPro" id="IPR011009">
    <property type="entry name" value="Kinase-like_dom_sf"/>
</dbReference>
<protein>
    <recommendedName>
        <fullName evidence="1">non-specific serine/threonine protein kinase</fullName>
        <ecNumber evidence="1">2.7.11.1</ecNumber>
    </recommendedName>
</protein>
<dbReference type="EMBL" id="JAGPNK010000011">
    <property type="protein sequence ID" value="KAH7311623.1"/>
    <property type="molecule type" value="Genomic_DNA"/>
</dbReference>
<evidence type="ECO:0000256" key="2">
    <source>
        <dbReference type="ARBA" id="ARBA00022527"/>
    </source>
</evidence>
<evidence type="ECO:0000256" key="3">
    <source>
        <dbReference type="ARBA" id="ARBA00022679"/>
    </source>
</evidence>
<dbReference type="InterPro" id="IPR051334">
    <property type="entry name" value="SRPK"/>
</dbReference>
<evidence type="ECO:0000256" key="6">
    <source>
        <dbReference type="ARBA" id="ARBA00022840"/>
    </source>
</evidence>
<evidence type="ECO:0000313" key="12">
    <source>
        <dbReference type="Proteomes" id="UP000813444"/>
    </source>
</evidence>
<keyword evidence="12" id="KW-1185">Reference proteome</keyword>
<dbReference type="EC" id="2.7.11.1" evidence="1"/>
<keyword evidence="5 11" id="KW-0418">Kinase</keyword>
<dbReference type="Proteomes" id="UP000813444">
    <property type="component" value="Unassembled WGS sequence"/>
</dbReference>
<dbReference type="OrthoDB" id="5979581at2759"/>
<dbReference type="GO" id="GO:0004674">
    <property type="term" value="F:protein serine/threonine kinase activity"/>
    <property type="evidence" value="ECO:0007669"/>
    <property type="project" value="UniProtKB-KW"/>
</dbReference>
<sequence length="435" mass="48817">MANDTSSPPTPQSSMPTEDQWRFEVITSPCEWAEAYCPGGYHPVHLGDTFKNDRYRVIRKLGDGSFSTVWLARDTQNGTYVALKILVADQSEAGTELQILRHITTVAPAQAGQYITQLLDEFEHKGPNGTHKCLIFEPMGPSVNSMVEELPQFNPRRRDMIVRYPPNMARAILKQSIQALELIHANGIAHGDFQPGNMLFCLSDIHKQPEDSLRQENDAQGMSTSPLQRLDGKTDKWAPRYLCISQPLTDFTPYADGLKIKLSDMGGAYFFGNPPEKFVTPVGLRAPELILTGDVNEKLDIWSFGCILFELITGRPLFCIPGLDGRDDNHLLALTAAIGPLPDELFKLWTTSSLYFTPKRELFNCQIGGIGTDGKPLMLKQFTMEELFDQAAPDIDEEEAVEIKQLIRRILTYDPVNRPTATEILSDPWFQKIDV</sequence>
<dbReference type="Pfam" id="PF00069">
    <property type="entry name" value="Pkinase"/>
    <property type="match status" value="2"/>
</dbReference>
<proteinExistence type="predicted"/>
<evidence type="ECO:0000256" key="8">
    <source>
        <dbReference type="ARBA" id="ARBA00048679"/>
    </source>
</evidence>